<evidence type="ECO:0000313" key="3">
    <source>
        <dbReference type="Proteomes" id="UP000051248"/>
    </source>
</evidence>
<name>A0A0R1KHE0_9LACO</name>
<dbReference type="RefSeq" id="WP_025023569.1">
    <property type="nucleotide sequence ID" value="NZ_AZDZ01000002.1"/>
</dbReference>
<comment type="caution">
    <text evidence="2">The sequence shown here is derived from an EMBL/GenBank/DDBJ whole genome shotgun (WGS) entry which is preliminary data.</text>
</comment>
<reference evidence="2 3" key="1">
    <citation type="journal article" date="2015" name="Genome Announc.">
        <title>Expanding the biotechnology potential of lactobacilli through comparative genomics of 213 strains and associated genera.</title>
        <authorList>
            <person name="Sun Z."/>
            <person name="Harris H.M."/>
            <person name="McCann A."/>
            <person name="Guo C."/>
            <person name="Argimon S."/>
            <person name="Zhang W."/>
            <person name="Yang X."/>
            <person name="Jeffery I.B."/>
            <person name="Cooney J.C."/>
            <person name="Kagawa T.F."/>
            <person name="Liu W."/>
            <person name="Song Y."/>
            <person name="Salvetti E."/>
            <person name="Wrobel A."/>
            <person name="Rasinkangas P."/>
            <person name="Parkhill J."/>
            <person name="Rea M.C."/>
            <person name="O'Sullivan O."/>
            <person name="Ritari J."/>
            <person name="Douillard F.P."/>
            <person name="Paul Ross R."/>
            <person name="Yang R."/>
            <person name="Briner A.E."/>
            <person name="Felis G.E."/>
            <person name="de Vos W.M."/>
            <person name="Barrangou R."/>
            <person name="Klaenhammer T.R."/>
            <person name="Caufield P.W."/>
            <person name="Cui Y."/>
            <person name="Zhang H."/>
            <person name="O'Toole P.W."/>
        </authorList>
    </citation>
    <scope>NUCLEOTIDE SEQUENCE [LARGE SCALE GENOMIC DNA]</scope>
    <source>
        <strain evidence="2 3">DSM 19682</strain>
    </source>
</reference>
<evidence type="ECO:0000256" key="1">
    <source>
        <dbReference type="SAM" id="SignalP"/>
    </source>
</evidence>
<proteinExistence type="predicted"/>
<dbReference type="EMBL" id="AZDZ01000002">
    <property type="protein sequence ID" value="KRK80947.1"/>
    <property type="molecule type" value="Genomic_DNA"/>
</dbReference>
<accession>A0A0R1KHE0</accession>
<dbReference type="Proteomes" id="UP000051248">
    <property type="component" value="Unassembled WGS sequence"/>
</dbReference>
<sequence>MKKITAIFLAIATLFLLVGCSNAGYGDAAVETKKERMADKAEEQFEASYAFNKQFTISGY</sequence>
<feature type="signal peptide" evidence="1">
    <location>
        <begin position="1"/>
        <end position="23"/>
    </location>
</feature>
<evidence type="ECO:0000313" key="2">
    <source>
        <dbReference type="EMBL" id="KRK80947.1"/>
    </source>
</evidence>
<feature type="chain" id="PRO_5006406659" evidence="1">
    <location>
        <begin position="24"/>
        <end position="60"/>
    </location>
</feature>
<gene>
    <name evidence="2" type="ORF">FD03_GL001082</name>
</gene>
<keyword evidence="3" id="KW-1185">Reference proteome</keyword>
<dbReference type="PROSITE" id="PS51257">
    <property type="entry name" value="PROKAR_LIPOPROTEIN"/>
    <property type="match status" value="1"/>
</dbReference>
<keyword evidence="1" id="KW-0732">Signal</keyword>
<dbReference type="PATRIC" id="fig|1423775.4.peg.1111"/>
<dbReference type="STRING" id="1423775.FD03_GL001082"/>
<dbReference type="AlphaFoldDB" id="A0A0R1KHE0"/>
<organism evidence="2 3">
    <name type="scientific">Companilactobacillus nodensis DSM 19682 = JCM 14932 = NBRC 107160</name>
    <dbReference type="NCBI Taxonomy" id="1423775"/>
    <lineage>
        <taxon>Bacteria</taxon>
        <taxon>Bacillati</taxon>
        <taxon>Bacillota</taxon>
        <taxon>Bacilli</taxon>
        <taxon>Lactobacillales</taxon>
        <taxon>Lactobacillaceae</taxon>
        <taxon>Companilactobacillus</taxon>
    </lineage>
</organism>
<protein>
    <submittedName>
        <fullName evidence="2">Uncharacterized protein</fullName>
    </submittedName>
</protein>